<feature type="transmembrane region" description="Helical" evidence="1">
    <location>
        <begin position="12"/>
        <end position="31"/>
    </location>
</feature>
<keyword evidence="1" id="KW-0472">Membrane</keyword>
<feature type="transmembrane region" description="Helical" evidence="1">
    <location>
        <begin position="106"/>
        <end position="121"/>
    </location>
</feature>
<reference evidence="2" key="1">
    <citation type="submission" date="2020-10" db="EMBL/GenBank/DDBJ databases">
        <title>Phylogeny of dyella-like bacteria.</title>
        <authorList>
            <person name="Fu J."/>
        </authorList>
    </citation>
    <scope>NUCLEOTIDE SEQUENCE</scope>
    <source>
        <strain evidence="2">DHON07</strain>
    </source>
</reference>
<accession>A0ABS2KBN8</accession>
<protein>
    <submittedName>
        <fullName evidence="2">Uncharacterized protein</fullName>
    </submittedName>
</protein>
<feature type="transmembrane region" description="Helical" evidence="1">
    <location>
        <begin position="74"/>
        <end position="100"/>
    </location>
</feature>
<evidence type="ECO:0000313" key="3">
    <source>
        <dbReference type="Proteomes" id="UP001430193"/>
    </source>
</evidence>
<dbReference type="Proteomes" id="UP001430193">
    <property type="component" value="Unassembled WGS sequence"/>
</dbReference>
<feature type="transmembrane region" description="Helical" evidence="1">
    <location>
        <begin position="43"/>
        <end position="62"/>
    </location>
</feature>
<keyword evidence="1" id="KW-1133">Transmembrane helix</keyword>
<gene>
    <name evidence="2" type="ORF">ISS99_03600</name>
</gene>
<feature type="transmembrane region" description="Helical" evidence="1">
    <location>
        <begin position="173"/>
        <end position="194"/>
    </location>
</feature>
<dbReference type="RefSeq" id="WP_204630217.1">
    <property type="nucleotide sequence ID" value="NZ_BSOC01000008.1"/>
</dbReference>
<keyword evidence="3" id="KW-1185">Reference proteome</keyword>
<comment type="caution">
    <text evidence="2">The sequence shown here is derived from an EMBL/GenBank/DDBJ whole genome shotgun (WGS) entry which is preliminary data.</text>
</comment>
<evidence type="ECO:0000313" key="2">
    <source>
        <dbReference type="EMBL" id="MBM7128598.1"/>
    </source>
</evidence>
<proteinExistence type="predicted"/>
<dbReference type="EMBL" id="JADIKF010000034">
    <property type="protein sequence ID" value="MBM7128598.1"/>
    <property type="molecule type" value="Genomic_DNA"/>
</dbReference>
<name>A0ABS2KBN8_9GAMM</name>
<evidence type="ECO:0000256" key="1">
    <source>
        <dbReference type="SAM" id="Phobius"/>
    </source>
</evidence>
<organism evidence="2 3">
    <name type="scientific">Dyella mobilis</name>
    <dbReference type="NCBI Taxonomy" id="1849582"/>
    <lineage>
        <taxon>Bacteria</taxon>
        <taxon>Pseudomonadati</taxon>
        <taxon>Pseudomonadota</taxon>
        <taxon>Gammaproteobacteria</taxon>
        <taxon>Lysobacterales</taxon>
        <taxon>Rhodanobacteraceae</taxon>
        <taxon>Dyella</taxon>
    </lineage>
</organism>
<keyword evidence="1" id="KW-0812">Transmembrane</keyword>
<feature type="transmembrane region" description="Helical" evidence="1">
    <location>
        <begin position="142"/>
        <end position="161"/>
    </location>
</feature>
<sequence>MTRLSQKQYESRVVLAMIIYAGLLLFVWPLLRTMTSVPLKWLLALAPVVPVVYVIGLLARRIESCDELEQRTHLVALAAATAVTSALSLAGGFLCIAGVVSLDGSILIWVFPVMMGSYAVARWRVLRGYGASMASCDDQKSVWFYVRFALLGLALLAVAVLGRHHLADYSLGFIYGTGFAFAGSGLVLALLRAYRKRSPDE</sequence>